<keyword evidence="2" id="KW-0436">Ligase</keyword>
<protein>
    <submittedName>
        <fullName evidence="2">Lipoate--protein ligase family protein</fullName>
    </submittedName>
</protein>
<name>A0A931CSI9_9MICC</name>
<accession>A0A931CSI9</accession>
<dbReference type="SUPFAM" id="SSF55681">
    <property type="entry name" value="Class II aaRS and biotin synthetases"/>
    <property type="match status" value="1"/>
</dbReference>
<dbReference type="Proteomes" id="UP000655366">
    <property type="component" value="Unassembled WGS sequence"/>
</dbReference>
<evidence type="ECO:0000313" key="2">
    <source>
        <dbReference type="EMBL" id="MBG0740659.1"/>
    </source>
</evidence>
<organism evidence="2 3">
    <name type="scientific">Arthrobacter terrae</name>
    <dbReference type="NCBI Taxonomy" id="2935737"/>
    <lineage>
        <taxon>Bacteria</taxon>
        <taxon>Bacillati</taxon>
        <taxon>Actinomycetota</taxon>
        <taxon>Actinomycetes</taxon>
        <taxon>Micrococcales</taxon>
        <taxon>Micrococcaceae</taxon>
        <taxon>Arthrobacter</taxon>
    </lineage>
</organism>
<evidence type="ECO:0000313" key="3">
    <source>
        <dbReference type="Proteomes" id="UP000655366"/>
    </source>
</evidence>
<dbReference type="InterPro" id="IPR045864">
    <property type="entry name" value="aa-tRNA-synth_II/BPL/LPL"/>
</dbReference>
<sequence>MRAGPVRIAPALSVLRQDVSRGAAEDLDGALTLLAAARTEQIGPTLRLYRPKPTMAFGQRDVNLPGFAAACAAAARQGFEPLIRRAGGRAAAYHRGCLIVDHIEPQQDAMVYAKPRFGYFGELFAQALQSLGVDAGIGEIPREYCPGEFTVYGRSAGGFGVDGGTGGTGGSGGSGDDGARDGGWDGRIKLVGTAQRVVAGAWLFSSVIVVEDSAPLRSVLTDSYAALGLDWNPLTAGGVADLVPRLTVDDVTEAVLRVYAGRTELNFSS</sequence>
<dbReference type="RefSeq" id="WP_196397589.1">
    <property type="nucleotide sequence ID" value="NZ_JADNYM010000019.1"/>
</dbReference>
<reference evidence="2 3" key="1">
    <citation type="submission" date="2020-11" db="EMBL/GenBank/DDBJ databases">
        <title>Arthrobacter antarcticus sp. nov., isolated from Antarctic Soil.</title>
        <authorList>
            <person name="Li J."/>
        </authorList>
    </citation>
    <scope>NUCLEOTIDE SEQUENCE [LARGE SCALE GENOMIC DNA]</scope>
    <source>
        <strain evidence="2 3">Z1-20</strain>
    </source>
</reference>
<gene>
    <name evidence="2" type="ORF">IV500_14865</name>
</gene>
<feature type="domain" description="BPL/LPL catalytic" evidence="1">
    <location>
        <begin position="32"/>
        <end position="257"/>
    </location>
</feature>
<dbReference type="AlphaFoldDB" id="A0A931CSI9"/>
<comment type="caution">
    <text evidence="2">The sequence shown here is derived from an EMBL/GenBank/DDBJ whole genome shotgun (WGS) entry which is preliminary data.</text>
</comment>
<dbReference type="EMBL" id="JADNYM010000019">
    <property type="protein sequence ID" value="MBG0740659.1"/>
    <property type="molecule type" value="Genomic_DNA"/>
</dbReference>
<evidence type="ECO:0000259" key="1">
    <source>
        <dbReference type="Pfam" id="PF21948"/>
    </source>
</evidence>
<dbReference type="InterPro" id="IPR004143">
    <property type="entry name" value="BPL_LPL_catalytic"/>
</dbReference>
<proteinExistence type="predicted"/>
<keyword evidence="3" id="KW-1185">Reference proteome</keyword>
<dbReference type="GO" id="GO:0016874">
    <property type="term" value="F:ligase activity"/>
    <property type="evidence" value="ECO:0007669"/>
    <property type="project" value="UniProtKB-KW"/>
</dbReference>
<dbReference type="Pfam" id="PF21948">
    <property type="entry name" value="LplA-B_cat"/>
    <property type="match status" value="1"/>
</dbReference>
<dbReference type="Gene3D" id="3.30.930.10">
    <property type="entry name" value="Bira Bifunctional Protein, Domain 2"/>
    <property type="match status" value="1"/>
</dbReference>